<gene>
    <name evidence="2" type="ORF">O4U47_30610</name>
</gene>
<accession>A0ABT4TW39</accession>
<dbReference type="PANTHER" id="PTHR30411:SF1">
    <property type="entry name" value="CYTOPLASMIC PROTEIN"/>
    <property type="match status" value="1"/>
</dbReference>
<protein>
    <submittedName>
        <fullName evidence="2">YbaK/EbsC family protein</fullName>
    </submittedName>
</protein>
<name>A0ABT4TW39_9ACTN</name>
<organism evidence="2 3">
    <name type="scientific">Nocardiopsis suaedae</name>
    <dbReference type="NCBI Taxonomy" id="3018444"/>
    <lineage>
        <taxon>Bacteria</taxon>
        <taxon>Bacillati</taxon>
        <taxon>Actinomycetota</taxon>
        <taxon>Actinomycetes</taxon>
        <taxon>Streptosporangiales</taxon>
        <taxon>Nocardiopsidaceae</taxon>
        <taxon>Nocardiopsis</taxon>
    </lineage>
</organism>
<dbReference type="SUPFAM" id="SSF55826">
    <property type="entry name" value="YbaK/ProRS associated domain"/>
    <property type="match status" value="1"/>
</dbReference>
<dbReference type="InterPro" id="IPR036754">
    <property type="entry name" value="YbaK/aa-tRNA-synt-asso_dom_sf"/>
</dbReference>
<sequence>MSENKAPETPPEELPERSRRVAEALQAAGVRPQVRRLEESARTAALAAQALGCEVGAIANSLVFMAGEAPVLVLTSGRHRVATKALAARLDLPRLDRAGPEQVRTATGQAIGGVAPVGHPAPLTTVVDEALADYERIWAAAGTPETVFPTTHAELVRLTKGRSLPVSG</sequence>
<dbReference type="Gene3D" id="3.90.960.10">
    <property type="entry name" value="YbaK/aminoacyl-tRNA synthetase-associated domain"/>
    <property type="match status" value="1"/>
</dbReference>
<proteinExistence type="predicted"/>
<dbReference type="PANTHER" id="PTHR30411">
    <property type="entry name" value="CYTOPLASMIC PROTEIN"/>
    <property type="match status" value="1"/>
</dbReference>
<feature type="domain" description="YbaK/aminoacyl-tRNA synthetase-associated" evidence="1">
    <location>
        <begin position="39"/>
        <end position="158"/>
    </location>
</feature>
<evidence type="ECO:0000313" key="3">
    <source>
        <dbReference type="Proteomes" id="UP001165685"/>
    </source>
</evidence>
<dbReference type="CDD" id="cd04333">
    <property type="entry name" value="ProX_deacylase"/>
    <property type="match status" value="1"/>
</dbReference>
<comment type="caution">
    <text evidence="2">The sequence shown here is derived from an EMBL/GenBank/DDBJ whole genome shotgun (WGS) entry which is preliminary data.</text>
</comment>
<evidence type="ECO:0000259" key="1">
    <source>
        <dbReference type="Pfam" id="PF04073"/>
    </source>
</evidence>
<dbReference type="RefSeq" id="WP_270681481.1">
    <property type="nucleotide sequence ID" value="NZ_JAQFWP010000113.1"/>
</dbReference>
<evidence type="ECO:0000313" key="2">
    <source>
        <dbReference type="EMBL" id="MDA2808897.1"/>
    </source>
</evidence>
<dbReference type="InterPro" id="IPR007214">
    <property type="entry name" value="YbaK/aa-tRNA-synth-assoc-dom"/>
</dbReference>
<dbReference type="EMBL" id="JAQFWP010000113">
    <property type="protein sequence ID" value="MDA2808897.1"/>
    <property type="molecule type" value="Genomic_DNA"/>
</dbReference>
<keyword evidence="3" id="KW-1185">Reference proteome</keyword>
<dbReference type="Pfam" id="PF04073">
    <property type="entry name" value="tRNA_edit"/>
    <property type="match status" value="1"/>
</dbReference>
<reference evidence="2" key="1">
    <citation type="submission" date="2023-01" db="EMBL/GenBank/DDBJ databases">
        <title>Draft genome sequence of Nocardiopsis sp. LSu2-4 isolated from halophytes.</title>
        <authorList>
            <person name="Duangmal K."/>
            <person name="Chantavorakit T."/>
        </authorList>
    </citation>
    <scope>NUCLEOTIDE SEQUENCE</scope>
    <source>
        <strain evidence="2">LSu2-4</strain>
    </source>
</reference>
<dbReference type="Proteomes" id="UP001165685">
    <property type="component" value="Unassembled WGS sequence"/>
</dbReference>